<dbReference type="Pfam" id="PF07676">
    <property type="entry name" value="PD40"/>
    <property type="match status" value="1"/>
</dbReference>
<evidence type="ECO:0000259" key="2">
    <source>
        <dbReference type="Pfam" id="PF04052"/>
    </source>
</evidence>
<proteinExistence type="inferred from homology"/>
<dbReference type="GO" id="GO:0042597">
    <property type="term" value="C:periplasmic space"/>
    <property type="evidence" value="ECO:0007669"/>
    <property type="project" value="InterPro"/>
</dbReference>
<dbReference type="Pfam" id="PF04052">
    <property type="entry name" value="TolB_N"/>
    <property type="match status" value="1"/>
</dbReference>
<comment type="similarity">
    <text evidence="1">Belongs to the TolB family.</text>
</comment>
<reference evidence="3" key="1">
    <citation type="submission" date="2018-05" db="EMBL/GenBank/DDBJ databases">
        <authorList>
            <person name="Lanie J.A."/>
            <person name="Ng W.-L."/>
            <person name="Kazmierczak K.M."/>
            <person name="Andrzejewski T.M."/>
            <person name="Davidsen T.M."/>
            <person name="Wayne K.J."/>
            <person name="Tettelin H."/>
            <person name="Glass J.I."/>
            <person name="Rusch D."/>
            <person name="Podicherti R."/>
            <person name="Tsui H.-C.T."/>
            <person name="Winkler M.E."/>
        </authorList>
    </citation>
    <scope>NUCLEOTIDE SEQUENCE</scope>
</reference>
<dbReference type="Gene3D" id="3.40.50.10070">
    <property type="entry name" value="TolB, N-terminal domain"/>
    <property type="match status" value="1"/>
</dbReference>
<name>A0A382BPI9_9ZZZZ</name>
<protein>
    <recommendedName>
        <fullName evidence="2">TolB N-terminal domain-containing protein</fullName>
    </recommendedName>
</protein>
<accession>A0A382BPI9</accession>
<evidence type="ECO:0000313" key="3">
    <source>
        <dbReference type="EMBL" id="SVB15087.1"/>
    </source>
</evidence>
<dbReference type="EMBL" id="UINC01030533">
    <property type="protein sequence ID" value="SVB15087.1"/>
    <property type="molecule type" value="Genomic_DNA"/>
</dbReference>
<feature type="domain" description="TolB N-terminal" evidence="2">
    <location>
        <begin position="19"/>
        <end position="127"/>
    </location>
</feature>
<dbReference type="SUPFAM" id="SSF52964">
    <property type="entry name" value="TolB, N-terminal domain"/>
    <property type="match status" value="1"/>
</dbReference>
<gene>
    <name evidence="3" type="ORF">METZ01_LOCUS167941</name>
</gene>
<dbReference type="SUPFAM" id="SSF69304">
    <property type="entry name" value="Tricorn protease N-terminal domain"/>
    <property type="match status" value="1"/>
</dbReference>
<feature type="non-terminal residue" evidence="3">
    <location>
        <position position="264"/>
    </location>
</feature>
<sequence length="264" mass="30143">MVSYLMCPFELLAIDSSVRIEMERTTRKEVRVALTQFVKGEGAADPEGLGMEARKVLANDLRLSEMFVQIEPEVYESLEQQEKGKRSVDLWAWHQMGAQWLIKTEYSIIPGGKLSLVFRLYDTVSEKFLLGKRYFISERKLLRKVIHRYADELVLKLTGKRGVAETKIAFLSRKSKGVEIYVVDFDGENLKQITNDKTLNLTPTWSPNGRWLVYTSYGGNNPDLVMIDNLGKKPRRTLLRLAGLNAAPSWSPVDDRLTLVLSKD</sequence>
<dbReference type="Gene3D" id="2.120.10.30">
    <property type="entry name" value="TolB, C-terminal domain"/>
    <property type="match status" value="1"/>
</dbReference>
<dbReference type="AlphaFoldDB" id="A0A382BPI9"/>
<organism evidence="3">
    <name type="scientific">marine metagenome</name>
    <dbReference type="NCBI Taxonomy" id="408172"/>
    <lineage>
        <taxon>unclassified sequences</taxon>
        <taxon>metagenomes</taxon>
        <taxon>ecological metagenomes</taxon>
    </lineage>
</organism>
<dbReference type="PANTHER" id="PTHR36842:SF1">
    <property type="entry name" value="PROTEIN TOLB"/>
    <property type="match status" value="1"/>
</dbReference>
<dbReference type="InterPro" id="IPR007195">
    <property type="entry name" value="TolB_N"/>
</dbReference>
<dbReference type="PANTHER" id="PTHR36842">
    <property type="entry name" value="PROTEIN TOLB HOMOLOG"/>
    <property type="match status" value="1"/>
</dbReference>
<dbReference type="InterPro" id="IPR011659">
    <property type="entry name" value="WD40"/>
</dbReference>
<dbReference type="InterPro" id="IPR011042">
    <property type="entry name" value="6-blade_b-propeller_TolB-like"/>
</dbReference>
<dbReference type="GO" id="GO:0015031">
    <property type="term" value="P:protein transport"/>
    <property type="evidence" value="ECO:0007669"/>
    <property type="project" value="InterPro"/>
</dbReference>
<evidence type="ECO:0000256" key="1">
    <source>
        <dbReference type="ARBA" id="ARBA00009820"/>
    </source>
</evidence>